<proteinExistence type="inferred from homology"/>
<evidence type="ECO:0000313" key="5">
    <source>
        <dbReference type="Proteomes" id="UP001174136"/>
    </source>
</evidence>
<dbReference type="AlphaFoldDB" id="A0AA47N9M2"/>
<dbReference type="InterPro" id="IPR027417">
    <property type="entry name" value="P-loop_NTPase"/>
</dbReference>
<keyword evidence="1" id="KW-0808">Transferase</keyword>
<evidence type="ECO:0000313" key="4">
    <source>
        <dbReference type="EMBL" id="KAK0154369.1"/>
    </source>
</evidence>
<organism evidence="4 5">
    <name type="scientific">Merluccius polli</name>
    <name type="common">Benguela hake</name>
    <name type="synonym">Merluccius cadenati</name>
    <dbReference type="NCBI Taxonomy" id="89951"/>
    <lineage>
        <taxon>Eukaryota</taxon>
        <taxon>Metazoa</taxon>
        <taxon>Chordata</taxon>
        <taxon>Craniata</taxon>
        <taxon>Vertebrata</taxon>
        <taxon>Euteleostomi</taxon>
        <taxon>Actinopterygii</taxon>
        <taxon>Neopterygii</taxon>
        <taxon>Teleostei</taxon>
        <taxon>Neoteleostei</taxon>
        <taxon>Acanthomorphata</taxon>
        <taxon>Zeiogadaria</taxon>
        <taxon>Gadariae</taxon>
        <taxon>Gadiformes</taxon>
        <taxon>Gadoidei</taxon>
        <taxon>Merlucciidae</taxon>
        <taxon>Merluccius</taxon>
    </lineage>
</organism>
<reference evidence="4" key="1">
    <citation type="journal article" date="2023" name="Front. Mar. Sci.">
        <title>A new Merluccius polli reference genome to investigate the effects of global change in West African waters.</title>
        <authorList>
            <person name="Mateo J.L."/>
            <person name="Blanco-Fernandez C."/>
            <person name="Garcia-Vazquez E."/>
            <person name="Machado-Schiaffino G."/>
        </authorList>
    </citation>
    <scope>NUCLEOTIDE SEQUENCE</scope>
    <source>
        <strain evidence="4">C29</strain>
        <tissue evidence="4">Fin</tissue>
    </source>
</reference>
<feature type="signal peptide" evidence="2">
    <location>
        <begin position="1"/>
        <end position="25"/>
    </location>
</feature>
<evidence type="ECO:0000259" key="3">
    <source>
        <dbReference type="Pfam" id="PF00685"/>
    </source>
</evidence>
<feature type="domain" description="Sulfotransferase" evidence="3">
    <location>
        <begin position="223"/>
        <end position="280"/>
    </location>
</feature>
<dbReference type="GO" id="GO:0008146">
    <property type="term" value="F:sulfotransferase activity"/>
    <property type="evidence" value="ECO:0007669"/>
    <property type="project" value="InterPro"/>
</dbReference>
<dbReference type="Proteomes" id="UP001174136">
    <property type="component" value="Unassembled WGS sequence"/>
</dbReference>
<evidence type="ECO:0000256" key="1">
    <source>
        <dbReference type="RuleBase" id="RU361155"/>
    </source>
</evidence>
<accession>A0AA47N9M2</accession>
<dbReference type="EMBL" id="JAOPHQ010000569">
    <property type="protein sequence ID" value="KAK0154369.1"/>
    <property type="molecule type" value="Genomic_DNA"/>
</dbReference>
<name>A0AA47N9M2_MERPO</name>
<dbReference type="Pfam" id="PF00685">
    <property type="entry name" value="Sulfotransfer_1"/>
    <property type="match status" value="1"/>
</dbReference>
<comment type="caution">
    <text evidence="4">The sequence shown here is derived from an EMBL/GenBank/DDBJ whole genome shotgun (WGS) entry which is preliminary data.</text>
</comment>
<evidence type="ECO:0000256" key="2">
    <source>
        <dbReference type="SAM" id="SignalP"/>
    </source>
</evidence>
<dbReference type="InterPro" id="IPR000863">
    <property type="entry name" value="Sulfotransferase_dom"/>
</dbReference>
<dbReference type="SUPFAM" id="SSF52540">
    <property type="entry name" value="P-loop containing nucleoside triphosphate hydrolases"/>
    <property type="match status" value="1"/>
</dbReference>
<dbReference type="EC" id="2.8.2.-" evidence="1"/>
<protein>
    <recommendedName>
        <fullName evidence="1">Sulfotransferase</fullName>
        <ecNumber evidence="1">2.8.2.-</ecNumber>
    </recommendedName>
</protein>
<dbReference type="Gene3D" id="3.40.50.300">
    <property type="entry name" value="P-loop containing nucleotide triphosphate hydrolases"/>
    <property type="match status" value="1"/>
</dbReference>
<feature type="chain" id="PRO_5041342400" description="Sulfotransferase" evidence="2">
    <location>
        <begin position="26"/>
        <end position="286"/>
    </location>
</feature>
<keyword evidence="5" id="KW-1185">Reference proteome</keyword>
<keyword evidence="2" id="KW-0732">Signal</keyword>
<sequence length="286" mass="31499">MAFAVTGHLGGVMLLPESWFMVCHALRLEWVKSIDSTTSVHLALRVASNFSKNACQLAFQKFHLLTGFPATGCTSDGIPMTDGRWCDQGEPVDDPSLWHRVITVEHSKGEVWVGEGVPSGGVKAWWLFGVEQEMGVGVGGPLAQRLPIRCCVGVSPVGVLAVKVPGVDGGCRGNWEPLKTGTRWRVEPVAVQLRSDLTKVAIPCCLLRMEPARWRMMSNSAVDLRSEVVRLCEFVGKNLSDTAIDSIIEKVTFNNMKQDDMANYKFLVDDSKGNFLRKGNQIFFIC</sequence>
<gene>
    <name evidence="4" type="primary">Sult2b1_3</name>
    <name evidence="4" type="ORF">N1851_003523</name>
</gene>
<comment type="similarity">
    <text evidence="1">Belongs to the sulfotransferase 1 family.</text>
</comment>